<dbReference type="SUPFAM" id="SSF53383">
    <property type="entry name" value="PLP-dependent transferases"/>
    <property type="match status" value="1"/>
</dbReference>
<comment type="similarity">
    <text evidence="2 5">Belongs to the DegT/DnrJ/EryC1 family.</text>
</comment>
<dbReference type="STRING" id="295405.BF0811"/>
<keyword evidence="1 4" id="KW-0663">Pyridoxal phosphate</keyword>
<dbReference type="CDD" id="cd00616">
    <property type="entry name" value="AHBA_syn"/>
    <property type="match status" value="1"/>
</dbReference>
<feature type="modified residue" description="N6-(pyridoxal phosphate)lysine" evidence="4">
    <location>
        <position position="185"/>
    </location>
</feature>
<dbReference type="InterPro" id="IPR015421">
    <property type="entry name" value="PyrdxlP-dep_Trfase_major"/>
</dbReference>
<reference evidence="6 7" key="1">
    <citation type="journal article" date="2004" name="Proc. Natl. Acad. Sci. U.S.A.">
        <title>Genomic analysis of Bacteroides fragilis reveals extensive DNA inversions regulating cell surface adaptation.</title>
        <authorList>
            <person name="Kuwahara T."/>
            <person name="Yamashita A."/>
            <person name="Hirakawa H."/>
            <person name="Nakayama H."/>
            <person name="Toh H."/>
            <person name="Okada N."/>
            <person name="Kuhara S."/>
            <person name="Hattori M."/>
            <person name="Hayashi T."/>
            <person name="Ohnishi Y."/>
        </authorList>
    </citation>
    <scope>NUCLEOTIDE SEQUENCE [LARGE SCALE GENOMIC DNA]</scope>
    <source>
        <strain evidence="6 7">YCH46</strain>
    </source>
</reference>
<dbReference type="InterPro" id="IPR000653">
    <property type="entry name" value="DegT/StrS_aminotransferase"/>
</dbReference>
<dbReference type="InterPro" id="IPR015424">
    <property type="entry name" value="PyrdxlP-dep_Trfase"/>
</dbReference>
<evidence type="ECO:0000256" key="2">
    <source>
        <dbReference type="ARBA" id="ARBA00037999"/>
    </source>
</evidence>
<evidence type="ECO:0000256" key="1">
    <source>
        <dbReference type="ARBA" id="ARBA00022898"/>
    </source>
</evidence>
<dbReference type="AlphaFoldDB" id="Q64Y64"/>
<evidence type="ECO:0000256" key="5">
    <source>
        <dbReference type="RuleBase" id="RU004508"/>
    </source>
</evidence>
<dbReference type="PANTHER" id="PTHR30244:SF9">
    <property type="entry name" value="PROTEIN RV3402C"/>
    <property type="match status" value="1"/>
</dbReference>
<organism evidence="6 7">
    <name type="scientific">Bacteroides fragilis (strain YCH46)</name>
    <dbReference type="NCBI Taxonomy" id="295405"/>
    <lineage>
        <taxon>Bacteria</taxon>
        <taxon>Pseudomonadati</taxon>
        <taxon>Bacteroidota</taxon>
        <taxon>Bacteroidia</taxon>
        <taxon>Bacteroidales</taxon>
        <taxon>Bacteroidaceae</taxon>
        <taxon>Bacteroides</taxon>
    </lineage>
</organism>
<name>Q64Y64_BACFR</name>
<dbReference type="EMBL" id="AP006841">
    <property type="protein sequence ID" value="BAD47562.1"/>
    <property type="molecule type" value="Genomic_DNA"/>
</dbReference>
<feature type="active site" description="Proton acceptor" evidence="3">
    <location>
        <position position="185"/>
    </location>
</feature>
<gene>
    <name evidence="6" type="ordered locus">BF0811</name>
</gene>
<dbReference type="PIRSF" id="PIRSF000390">
    <property type="entry name" value="PLP_StrS"/>
    <property type="match status" value="1"/>
</dbReference>
<dbReference type="Gene3D" id="3.40.640.10">
    <property type="entry name" value="Type I PLP-dependent aspartate aminotransferase-like (Major domain)"/>
    <property type="match status" value="1"/>
</dbReference>
<sequence>MKKNNIYVTMPTLASLGDVNALLEGVWERGVMTHNGPLVQRFEKEVAEFLNLKNVVTVTNGTIAIQMAIKALGLKGEVITTPFTFIATISSIIWEGCTPVFVDIDPETLNIDPDKIEEKITEHTCAILPVHVFGNPCDIEKIEEIARRNDLKVIYDAAHAVGVNYNGRSIFEYGDISTTSFHATKMLNTAEGGACFAVDDGLHEKLKRLRFFGFDDGKEVIDDGTNGKMTEVHAAIGIANLKLLQSALDDRKEKYFLYKELLSRYPELKFQRINQDCNYSYFPVIFPTEEILLSVEHRLNQNGIFPRRYFYPSVNTFMKQLPYTEMPISEDISRRILCLPLYYSLSKSDISRIADTMYLE</sequence>
<dbReference type="HOGENOM" id="CLU_033332_1_0_10"/>
<accession>Q64Y64</accession>
<dbReference type="RefSeq" id="WP_011202147.1">
    <property type="nucleotide sequence ID" value="NC_006347.1"/>
</dbReference>
<dbReference type="GO" id="GO:0030170">
    <property type="term" value="F:pyridoxal phosphate binding"/>
    <property type="evidence" value="ECO:0007669"/>
    <property type="project" value="TreeGrafter"/>
</dbReference>
<dbReference type="PANTHER" id="PTHR30244">
    <property type="entry name" value="TRANSAMINASE"/>
    <property type="match status" value="1"/>
</dbReference>
<keyword evidence="6" id="KW-0808">Transferase</keyword>
<protein>
    <submittedName>
        <fullName evidence="6">Aminotransferase</fullName>
    </submittedName>
</protein>
<dbReference type="OrthoDB" id="9810913at2"/>
<evidence type="ECO:0000256" key="3">
    <source>
        <dbReference type="PIRSR" id="PIRSR000390-1"/>
    </source>
</evidence>
<dbReference type="PATRIC" id="fig|295405.11.peg.819"/>
<evidence type="ECO:0000313" key="7">
    <source>
        <dbReference type="Proteomes" id="UP000002197"/>
    </source>
</evidence>
<dbReference type="GO" id="GO:0000271">
    <property type="term" value="P:polysaccharide biosynthetic process"/>
    <property type="evidence" value="ECO:0007669"/>
    <property type="project" value="TreeGrafter"/>
</dbReference>
<proteinExistence type="inferred from homology"/>
<dbReference type="Proteomes" id="UP000002197">
    <property type="component" value="Chromosome"/>
</dbReference>
<dbReference type="KEGG" id="bfr:BF0811"/>
<evidence type="ECO:0000313" key="6">
    <source>
        <dbReference type="EMBL" id="BAD47562.1"/>
    </source>
</evidence>
<evidence type="ECO:0000256" key="4">
    <source>
        <dbReference type="PIRSR" id="PIRSR000390-2"/>
    </source>
</evidence>
<dbReference type="GO" id="GO:0008483">
    <property type="term" value="F:transaminase activity"/>
    <property type="evidence" value="ECO:0007669"/>
    <property type="project" value="UniProtKB-KW"/>
</dbReference>
<dbReference type="Pfam" id="PF01041">
    <property type="entry name" value="DegT_DnrJ_EryC1"/>
    <property type="match status" value="1"/>
</dbReference>
<keyword evidence="6" id="KW-0032">Aminotransferase</keyword>